<name>A0A4S2LEI6_OPIFE</name>
<gene>
    <name evidence="1" type="ORF">CRM22_008176</name>
</gene>
<dbReference type="AlphaFoldDB" id="A0A4S2LEI6"/>
<dbReference type="OrthoDB" id="6253495at2759"/>
<reference evidence="1 2" key="1">
    <citation type="journal article" date="2019" name="BMC Genomics">
        <title>New insights from Opisthorchis felineus genome: update on genomics of the epidemiologically important liver flukes.</title>
        <authorList>
            <person name="Ershov N.I."/>
            <person name="Mordvinov V.A."/>
            <person name="Prokhortchouk E.B."/>
            <person name="Pakharukova M.Y."/>
            <person name="Gunbin K.V."/>
            <person name="Ustyantsev K."/>
            <person name="Genaev M.A."/>
            <person name="Blinov A.G."/>
            <person name="Mazur A."/>
            <person name="Boulygina E."/>
            <person name="Tsygankova S."/>
            <person name="Khrameeva E."/>
            <person name="Chekanov N."/>
            <person name="Fan G."/>
            <person name="Xiao A."/>
            <person name="Zhang H."/>
            <person name="Xu X."/>
            <person name="Yang H."/>
            <person name="Solovyev V."/>
            <person name="Lee S.M."/>
            <person name="Liu X."/>
            <person name="Afonnikov D.A."/>
            <person name="Skryabin K.G."/>
        </authorList>
    </citation>
    <scope>NUCLEOTIDE SEQUENCE [LARGE SCALE GENOMIC DNA]</scope>
    <source>
        <strain evidence="1">AK-0245</strain>
        <tissue evidence="1">Whole organism</tissue>
    </source>
</reference>
<dbReference type="Proteomes" id="UP000308267">
    <property type="component" value="Unassembled WGS sequence"/>
</dbReference>
<accession>A0A4S2LEI6</accession>
<evidence type="ECO:0000313" key="2">
    <source>
        <dbReference type="Proteomes" id="UP000308267"/>
    </source>
</evidence>
<protein>
    <recommendedName>
        <fullName evidence="3">DUF4201 domain-containing protein</fullName>
    </recommendedName>
</protein>
<organism evidence="1 2">
    <name type="scientific">Opisthorchis felineus</name>
    <dbReference type="NCBI Taxonomy" id="147828"/>
    <lineage>
        <taxon>Eukaryota</taxon>
        <taxon>Metazoa</taxon>
        <taxon>Spiralia</taxon>
        <taxon>Lophotrochozoa</taxon>
        <taxon>Platyhelminthes</taxon>
        <taxon>Trematoda</taxon>
        <taxon>Digenea</taxon>
        <taxon>Opisthorchiida</taxon>
        <taxon>Opisthorchiata</taxon>
        <taxon>Opisthorchiidae</taxon>
        <taxon>Opisthorchis</taxon>
    </lineage>
</organism>
<evidence type="ECO:0000313" key="1">
    <source>
        <dbReference type="EMBL" id="TGZ61096.1"/>
    </source>
</evidence>
<evidence type="ECO:0008006" key="3">
    <source>
        <dbReference type="Google" id="ProtNLM"/>
    </source>
</evidence>
<comment type="caution">
    <text evidence="1">The sequence shown here is derived from an EMBL/GenBank/DDBJ whole genome shotgun (WGS) entry which is preliminary data.</text>
</comment>
<keyword evidence="2" id="KW-1185">Reference proteome</keyword>
<proteinExistence type="predicted"/>
<dbReference type="EMBL" id="SJOL01008113">
    <property type="protein sequence ID" value="TGZ61096.1"/>
    <property type="molecule type" value="Genomic_DNA"/>
</dbReference>
<sequence length="326" mass="38184">MNVQKRESSVSATTNYLTESGMEDEAIEERIISTRAKLNGCLLENAIYELFCDQIIGETLEHCPIQSTFGRIRKSTKTKGRIITLNMKQKCAVAKYALEERTKDLNLLRKEHEFTAEQYEVFLKAQLERNKECAKMRSSFDRLVVQQTKHLPEVSLELTGLSKFCRFHKFYLNHLDTQLSNMRIENVNSKNEFRRIKKSLRELEEPGRVIHSVEHEQLKIRCRSALQELQRLEMVSAHVKACATRIGSQLASLRGLQDDMFDYHELKKWLVTYRVPATCQYAHTLAEMARLARKRLVMERKERIAALTLQRYKKLWHHIQTNGAKR</sequence>